<dbReference type="Pfam" id="PF00501">
    <property type="entry name" value="AMP-binding"/>
    <property type="match status" value="1"/>
</dbReference>
<proteinExistence type="predicted"/>
<dbReference type="EMBL" id="CP033459">
    <property type="protein sequence ID" value="QFQ11873.1"/>
    <property type="molecule type" value="Genomic_DNA"/>
</dbReference>
<organism evidence="2 3">
    <name type="scientific">Pseudoprevotella muciniphila</name>
    <dbReference type="NCBI Taxonomy" id="2133944"/>
    <lineage>
        <taxon>Bacteria</taxon>
        <taxon>Pseudomonadati</taxon>
        <taxon>Bacteroidota</taxon>
        <taxon>Bacteroidia</taxon>
        <taxon>Bacteroidales</taxon>
        <taxon>Prevotellaceae</taxon>
        <taxon>Pseudoprevotella</taxon>
    </lineage>
</organism>
<dbReference type="GO" id="GO:0006631">
    <property type="term" value="P:fatty acid metabolic process"/>
    <property type="evidence" value="ECO:0007669"/>
    <property type="project" value="TreeGrafter"/>
</dbReference>
<dbReference type="RefSeq" id="WP_111897752.1">
    <property type="nucleotide sequence ID" value="NZ_CP033459.1"/>
</dbReference>
<dbReference type="OrthoDB" id="8870348at2"/>
<sequence length="333" mass="37307">MDELTRFKSEEAAFRERWYDDSTALEVCTSGSTGSPKKIFVDKNKMAASATHTCRFLGLNRGDSALLCMPLEYIAGQMMCVRAYTHGLRLVIVPPSSRPLRNLDTPITFAAMTPMQVFETLHHPEEKARLSHIRQLIIGGGAISDNLSDELRDFPHAVWSTYGMTETLSHIAMRRLNGKEASDWYTPLHGVKITLNTESCLVIDAPHVCDRTLITNDIAEMHIDGSFRILGRKDNVICSGGIKMQIESIEERIGKLEADYAITSLPDEKYGEIIVMLHTGLSEEETMAICRAHLNRYEVPKRLISCHKIPKTGSGKIARQEVKKMAMKLSSIQ</sequence>
<dbReference type="Gene3D" id="3.30.300.30">
    <property type="match status" value="1"/>
</dbReference>
<dbReference type="InterPro" id="IPR045851">
    <property type="entry name" value="AMP-bd_C_sf"/>
</dbReference>
<dbReference type="GO" id="GO:0031956">
    <property type="term" value="F:medium-chain fatty acid-CoA ligase activity"/>
    <property type="evidence" value="ECO:0007669"/>
    <property type="project" value="TreeGrafter"/>
</dbReference>
<keyword evidence="2" id="KW-0436">Ligase</keyword>
<dbReference type="InterPro" id="IPR000873">
    <property type="entry name" value="AMP-dep_synth/lig_dom"/>
</dbReference>
<evidence type="ECO:0000259" key="1">
    <source>
        <dbReference type="Pfam" id="PF00501"/>
    </source>
</evidence>
<dbReference type="PANTHER" id="PTHR43201:SF32">
    <property type="entry name" value="2-SUCCINYLBENZOATE--COA LIGASE, CHLOROPLASTIC_PEROXISOMAL"/>
    <property type="match status" value="1"/>
</dbReference>
<evidence type="ECO:0000313" key="3">
    <source>
        <dbReference type="Proteomes" id="UP000249375"/>
    </source>
</evidence>
<dbReference type="SUPFAM" id="SSF56801">
    <property type="entry name" value="Acetyl-CoA synthetase-like"/>
    <property type="match status" value="1"/>
</dbReference>
<feature type="domain" description="AMP-dependent synthetase/ligase" evidence="1">
    <location>
        <begin position="21"/>
        <end position="197"/>
    </location>
</feature>
<name>A0A5P8E4E2_9BACT</name>
<keyword evidence="3" id="KW-1185">Reference proteome</keyword>
<dbReference type="KEGG" id="alq:C7Y71_001895"/>
<dbReference type="InterPro" id="IPR042099">
    <property type="entry name" value="ANL_N_sf"/>
</dbReference>
<dbReference type="Gene3D" id="3.40.50.12780">
    <property type="entry name" value="N-terminal domain of ligase-like"/>
    <property type="match status" value="1"/>
</dbReference>
<gene>
    <name evidence="2" type="ORF">C7Y71_001895</name>
</gene>
<dbReference type="PANTHER" id="PTHR43201">
    <property type="entry name" value="ACYL-COA SYNTHETASE"/>
    <property type="match status" value="1"/>
</dbReference>
<evidence type="ECO:0000313" key="2">
    <source>
        <dbReference type="EMBL" id="QFQ11873.1"/>
    </source>
</evidence>
<protein>
    <submittedName>
        <fullName evidence="2">O-succinylbenzoic acid--CoA ligase</fullName>
    </submittedName>
</protein>
<reference evidence="2 3" key="1">
    <citation type="submission" date="2018-11" db="EMBL/GenBank/DDBJ databases">
        <authorList>
            <person name="Na S.W."/>
            <person name="Baik M."/>
        </authorList>
    </citation>
    <scope>NUCLEOTIDE SEQUENCE [LARGE SCALE GENOMIC DNA]</scope>
    <source>
        <strain evidence="2 3">E39</strain>
    </source>
</reference>
<dbReference type="Proteomes" id="UP000249375">
    <property type="component" value="Chromosome"/>
</dbReference>
<dbReference type="AlphaFoldDB" id="A0A5P8E4E2"/>
<accession>A0A5P8E4E2</accession>